<accession>X0WFD8</accession>
<name>X0WFD8_9ZZZZ</name>
<organism evidence="1">
    <name type="scientific">marine sediment metagenome</name>
    <dbReference type="NCBI Taxonomy" id="412755"/>
    <lineage>
        <taxon>unclassified sequences</taxon>
        <taxon>metagenomes</taxon>
        <taxon>ecological metagenomes</taxon>
    </lineage>
</organism>
<dbReference type="AlphaFoldDB" id="X0WFD8"/>
<evidence type="ECO:0000313" key="1">
    <source>
        <dbReference type="EMBL" id="GAG21897.1"/>
    </source>
</evidence>
<comment type="caution">
    <text evidence="1">The sequence shown here is derived from an EMBL/GenBank/DDBJ whole genome shotgun (WGS) entry which is preliminary data.</text>
</comment>
<proteinExistence type="predicted"/>
<gene>
    <name evidence="1" type="ORF">S01H1_49394</name>
</gene>
<dbReference type="EMBL" id="BARS01031770">
    <property type="protein sequence ID" value="GAG21897.1"/>
    <property type="molecule type" value="Genomic_DNA"/>
</dbReference>
<sequence length="133" mass="15820">MDIINKFIYRSVYTKIFILSDSKLINNMAKTDKDNALKLTGITNAINFEDCIRQLRYYFLDINKVREKILAGKIINTLCVIFQKERRGSIGKREPDRRLTFRGNSIIVTYKNILFRFSMRQFEMFNIYILITT</sequence>
<reference evidence="1" key="1">
    <citation type="journal article" date="2014" name="Front. Microbiol.">
        <title>High frequency of phylogenetically diverse reductive dehalogenase-homologous genes in deep subseafloor sedimentary metagenomes.</title>
        <authorList>
            <person name="Kawai M."/>
            <person name="Futagami T."/>
            <person name="Toyoda A."/>
            <person name="Takaki Y."/>
            <person name="Nishi S."/>
            <person name="Hori S."/>
            <person name="Arai W."/>
            <person name="Tsubouchi T."/>
            <person name="Morono Y."/>
            <person name="Uchiyama I."/>
            <person name="Ito T."/>
            <person name="Fujiyama A."/>
            <person name="Inagaki F."/>
            <person name="Takami H."/>
        </authorList>
    </citation>
    <scope>NUCLEOTIDE SEQUENCE</scope>
    <source>
        <strain evidence="1">Expedition CK06-06</strain>
    </source>
</reference>
<protein>
    <submittedName>
        <fullName evidence="1">Uncharacterized protein</fullName>
    </submittedName>
</protein>